<dbReference type="InterPro" id="IPR036691">
    <property type="entry name" value="Endo/exonu/phosph_ase_sf"/>
</dbReference>
<dbReference type="AlphaFoldDB" id="A0A6J2XFW0"/>
<keyword evidence="2" id="KW-1185">Reference proteome</keyword>
<dbReference type="SUPFAM" id="SSF56219">
    <property type="entry name" value="DNase I-like"/>
    <property type="match status" value="1"/>
</dbReference>
<dbReference type="GeneID" id="115878022"/>
<accession>A0A6J2XFW0</accession>
<dbReference type="Proteomes" id="UP000504635">
    <property type="component" value="Unplaced"/>
</dbReference>
<dbReference type="Gene3D" id="3.60.10.10">
    <property type="entry name" value="Endonuclease/exonuclease/phosphatase"/>
    <property type="match status" value="1"/>
</dbReference>
<evidence type="ECO:0000313" key="3">
    <source>
        <dbReference type="RefSeq" id="XP_030750238.1"/>
    </source>
</evidence>
<dbReference type="RefSeq" id="XP_030750238.1">
    <property type="nucleotide sequence ID" value="XM_030894378.1"/>
</dbReference>
<feature type="domain" description="Endonuclease/exonuclease/phosphatase" evidence="1">
    <location>
        <begin position="9"/>
        <end position="145"/>
    </location>
</feature>
<protein>
    <submittedName>
        <fullName evidence="3">Uncharacterized protein LOC115878022</fullName>
    </submittedName>
</protein>
<sequence length="324" mass="38770">MNIREYRLTIIGVYAVNDDSPTVSKDTFFQQLNDEIIKTGKTREIFLLGDLNSRTGKSDNDVTIGKYGEDTLINNGERLIDMCKQNNLRILNGFYQHRNIHKYTWIQGTKKLRSIIDYVITKQKTKLQIQDVRVYRGAICGSDHHLLKAKIFLPYKREKIEYKEIENVTKEIEERRYNLTAFEDPSVQMLYRKKLEEKLQQQRFETLEKHYYYVKECIHKAASEVLGTIDNNERKRKPYWWDTDIQDIIEDKRRKYTKYLSTKKIEDKLIYKKAQGKVRREICQKKNLIWENKCNQLNTYIGGRRSTESWKFIKNVRKGKGKKI</sequence>
<dbReference type="Pfam" id="PF14529">
    <property type="entry name" value="Exo_endo_phos_2"/>
    <property type="match status" value="1"/>
</dbReference>
<gene>
    <name evidence="3" type="primary">LOC115878022</name>
</gene>
<evidence type="ECO:0000259" key="1">
    <source>
        <dbReference type="Pfam" id="PF14529"/>
    </source>
</evidence>
<dbReference type="GO" id="GO:0003824">
    <property type="term" value="F:catalytic activity"/>
    <property type="evidence" value="ECO:0007669"/>
    <property type="project" value="InterPro"/>
</dbReference>
<organism evidence="2 3">
    <name type="scientific">Sitophilus oryzae</name>
    <name type="common">Rice weevil</name>
    <name type="synonym">Curculio oryzae</name>
    <dbReference type="NCBI Taxonomy" id="7048"/>
    <lineage>
        <taxon>Eukaryota</taxon>
        <taxon>Metazoa</taxon>
        <taxon>Ecdysozoa</taxon>
        <taxon>Arthropoda</taxon>
        <taxon>Hexapoda</taxon>
        <taxon>Insecta</taxon>
        <taxon>Pterygota</taxon>
        <taxon>Neoptera</taxon>
        <taxon>Endopterygota</taxon>
        <taxon>Coleoptera</taxon>
        <taxon>Polyphaga</taxon>
        <taxon>Cucujiformia</taxon>
        <taxon>Curculionidae</taxon>
        <taxon>Dryophthorinae</taxon>
        <taxon>Sitophilus</taxon>
    </lineage>
</organism>
<reference evidence="3" key="1">
    <citation type="submission" date="2025-08" db="UniProtKB">
        <authorList>
            <consortium name="RefSeq"/>
        </authorList>
    </citation>
    <scope>IDENTIFICATION</scope>
    <source>
        <tissue evidence="3">Gonads</tissue>
    </source>
</reference>
<dbReference type="KEGG" id="soy:115878022"/>
<dbReference type="InterPro" id="IPR005135">
    <property type="entry name" value="Endo/exonuclease/phosphatase"/>
</dbReference>
<dbReference type="InParanoid" id="A0A6J2XFW0"/>
<name>A0A6J2XFW0_SITOR</name>
<proteinExistence type="predicted"/>
<dbReference type="OrthoDB" id="8195170at2759"/>
<evidence type="ECO:0000313" key="2">
    <source>
        <dbReference type="Proteomes" id="UP000504635"/>
    </source>
</evidence>